<feature type="domain" description="DRBM" evidence="6">
    <location>
        <begin position="210"/>
        <end position="278"/>
    </location>
</feature>
<sequence>MYKQKLQELCQQRQWALPLYTSAKDGPDHNPRFWASVTVRGATFDGPKDEPSRTSKDAQNAAARLAFLHFSPSSAPATPSPSPPLPQAAMAAQPSCSSIEVDDSPLRNAPLKDHDSDVMGFTTDAREVQYMYKSQLQSYAQKRNLNLPTYECIREGSLHALRFKAVVTVDGQTFESPQFFGTLKDAEHAAAKAALMSLSTAGDLEEEHGYYKNLLQELTQKEGLTLPSYGTISVGPSHMPTFFSVVEIEGERFEGSAAKTRKQAEVNAAKVAWTRLKERKLSRLPGGFSSRFHMVDVNDAFSSLPSMDSQLPKAFQLPVLGTKPDEEDNVVTDDEGAQATEHVGGSGKCNSTACGQKPNPLEKGQLSSLLSSDAVYARLRDPFLDEVVLSDDGMPSESSQSECLDSASSTHRSSVHPAGSGDGSLLCNRIRVYPRRPDCQWPPGTKLLPFSDEMWVAVSVEPSSEGSNLV</sequence>
<dbReference type="AlphaFoldDB" id="A0A1D1XP04"/>
<feature type="compositionally biased region" description="Polar residues" evidence="5">
    <location>
        <begin position="396"/>
        <end position="412"/>
    </location>
</feature>
<reference evidence="7" key="1">
    <citation type="submission" date="2015-07" db="EMBL/GenBank/DDBJ databases">
        <title>Transcriptome Assembly of Anthurium amnicola.</title>
        <authorList>
            <person name="Suzuki J."/>
        </authorList>
    </citation>
    <scope>NUCLEOTIDE SEQUENCE</scope>
</reference>
<dbReference type="SUPFAM" id="SSF54768">
    <property type="entry name" value="dsRNA-binding domain-like"/>
    <property type="match status" value="3"/>
</dbReference>
<feature type="region of interest" description="Disordered" evidence="5">
    <location>
        <begin position="337"/>
        <end position="364"/>
    </location>
</feature>
<evidence type="ECO:0000256" key="1">
    <source>
        <dbReference type="ARBA" id="ARBA00022737"/>
    </source>
</evidence>
<dbReference type="SMART" id="SM00358">
    <property type="entry name" value="DSRM"/>
    <property type="match status" value="3"/>
</dbReference>
<dbReference type="InterPro" id="IPR014720">
    <property type="entry name" value="dsRBD_dom"/>
</dbReference>
<feature type="region of interest" description="Disordered" evidence="5">
    <location>
        <begin position="390"/>
        <end position="420"/>
    </location>
</feature>
<evidence type="ECO:0000256" key="4">
    <source>
        <dbReference type="PROSITE-ProRule" id="PRU00266"/>
    </source>
</evidence>
<evidence type="ECO:0000256" key="2">
    <source>
        <dbReference type="ARBA" id="ARBA00022884"/>
    </source>
</evidence>
<name>A0A1D1XP04_9ARAE</name>
<proteinExistence type="predicted"/>
<keyword evidence="2 4" id="KW-0694">RNA-binding</keyword>
<feature type="region of interest" description="Disordered" evidence="5">
    <location>
        <begin position="72"/>
        <end position="92"/>
    </location>
</feature>
<organism evidence="7">
    <name type="scientific">Anthurium amnicola</name>
    <dbReference type="NCBI Taxonomy" id="1678845"/>
    <lineage>
        <taxon>Eukaryota</taxon>
        <taxon>Viridiplantae</taxon>
        <taxon>Streptophyta</taxon>
        <taxon>Embryophyta</taxon>
        <taxon>Tracheophyta</taxon>
        <taxon>Spermatophyta</taxon>
        <taxon>Magnoliopsida</taxon>
        <taxon>Liliopsida</taxon>
        <taxon>Araceae</taxon>
        <taxon>Pothoideae</taxon>
        <taxon>Potheae</taxon>
        <taxon>Anthurium</taxon>
    </lineage>
</organism>
<evidence type="ECO:0000256" key="3">
    <source>
        <dbReference type="ARBA" id="ARBA00037597"/>
    </source>
</evidence>
<dbReference type="EMBL" id="GDJX01023822">
    <property type="protein sequence ID" value="JAT44114.1"/>
    <property type="molecule type" value="Transcribed_RNA"/>
</dbReference>
<dbReference type="PROSITE" id="PS50137">
    <property type="entry name" value="DS_RBD"/>
    <property type="match status" value="3"/>
</dbReference>
<evidence type="ECO:0000313" key="7">
    <source>
        <dbReference type="EMBL" id="JAT44114.1"/>
    </source>
</evidence>
<dbReference type="Gene3D" id="3.30.160.20">
    <property type="match status" value="3"/>
</dbReference>
<feature type="domain" description="DRBM" evidence="6">
    <location>
        <begin position="1"/>
        <end position="72"/>
    </location>
</feature>
<dbReference type="EMBL" id="GDJX01004934">
    <property type="protein sequence ID" value="JAT63002.1"/>
    <property type="molecule type" value="Transcribed_RNA"/>
</dbReference>
<evidence type="ECO:0000256" key="5">
    <source>
        <dbReference type="SAM" id="MobiDB-lite"/>
    </source>
</evidence>
<evidence type="ECO:0000313" key="8">
    <source>
        <dbReference type="EMBL" id="JAT63002.1"/>
    </source>
</evidence>
<gene>
    <name evidence="7" type="primary">DRB1_3</name>
    <name evidence="8" type="synonym">DRB1_0</name>
    <name evidence="7" type="ORF">g.55568</name>
    <name evidence="8" type="ORF">g.55574</name>
</gene>
<dbReference type="PANTHER" id="PTHR46031">
    <property type="match status" value="1"/>
</dbReference>
<evidence type="ECO:0000259" key="6">
    <source>
        <dbReference type="PROSITE" id="PS50137"/>
    </source>
</evidence>
<feature type="domain" description="DRBM" evidence="6">
    <location>
        <begin position="131"/>
        <end position="200"/>
    </location>
</feature>
<keyword evidence="1" id="KW-0677">Repeat</keyword>
<comment type="function">
    <text evidence="3">Binds double-stranded RNA.</text>
</comment>
<dbReference type="GO" id="GO:0003723">
    <property type="term" value="F:RNA binding"/>
    <property type="evidence" value="ECO:0007669"/>
    <property type="project" value="UniProtKB-UniRule"/>
</dbReference>
<dbReference type="PANTHER" id="PTHR46031:SF16">
    <property type="entry name" value="DOUBLE-STRANDED RNA-BINDING PROTEIN 4"/>
    <property type="match status" value="1"/>
</dbReference>
<protein>
    <submittedName>
        <fullName evidence="7">Double-stranded RNA-binding protein 1</fullName>
    </submittedName>
</protein>
<dbReference type="Pfam" id="PF00035">
    <property type="entry name" value="dsrm"/>
    <property type="match status" value="3"/>
</dbReference>
<accession>A0A1D1XP04</accession>